<dbReference type="InterPro" id="IPR002508">
    <property type="entry name" value="MurNAc-LAA_cat"/>
</dbReference>
<feature type="compositionally biased region" description="Basic residues" evidence="4">
    <location>
        <begin position="333"/>
        <end position="343"/>
    </location>
</feature>
<dbReference type="PANTHER" id="PTHR30404:SF0">
    <property type="entry name" value="N-ACETYLMURAMOYL-L-ALANINE AMIDASE AMIC"/>
    <property type="match status" value="1"/>
</dbReference>
<dbReference type="CDD" id="cd02696">
    <property type="entry name" value="MurNAc-LAA"/>
    <property type="match status" value="1"/>
</dbReference>
<dbReference type="Pfam" id="PF01520">
    <property type="entry name" value="Amidase_3"/>
    <property type="match status" value="1"/>
</dbReference>
<evidence type="ECO:0000256" key="3">
    <source>
        <dbReference type="ARBA" id="ARBA00022801"/>
    </source>
</evidence>
<feature type="chain" id="PRO_5003150078" description="N-acetylmuramoyl-L-alanine amidase" evidence="5">
    <location>
        <begin position="32"/>
        <end position="584"/>
    </location>
</feature>
<dbReference type="InterPro" id="IPR011990">
    <property type="entry name" value="TPR-like_helical_dom_sf"/>
</dbReference>
<dbReference type="InterPro" id="IPR050695">
    <property type="entry name" value="N-acetylmuramoyl_amidase_3"/>
</dbReference>
<dbReference type="Gene3D" id="3.40.630.40">
    <property type="entry name" value="Zn-dependent exopeptidases"/>
    <property type="match status" value="1"/>
</dbReference>
<dbReference type="STRING" id="644282.Deba_1302"/>
<dbReference type="AlphaFoldDB" id="E1QGH7"/>
<dbReference type="Gene3D" id="2.60.40.3500">
    <property type="match status" value="1"/>
</dbReference>
<dbReference type="Pfam" id="PF09976">
    <property type="entry name" value="TPR_21"/>
    <property type="match status" value="1"/>
</dbReference>
<proteinExistence type="predicted"/>
<comment type="catalytic activity">
    <reaction evidence="1">
        <text>Hydrolyzes the link between N-acetylmuramoyl residues and L-amino acid residues in certain cell-wall glycopeptides.</text>
        <dbReference type="EC" id="3.5.1.28"/>
    </reaction>
</comment>
<dbReference type="KEGG" id="dbr:Deba_1302"/>
<dbReference type="HOGENOM" id="CLU_014322_11_0_7"/>
<keyword evidence="3 7" id="KW-0378">Hydrolase</keyword>
<dbReference type="EMBL" id="CP002085">
    <property type="protein sequence ID" value="ADK84670.1"/>
    <property type="molecule type" value="Genomic_DNA"/>
</dbReference>
<sequence>MTNRRHTYGLGVCLTALALLALLGAASIAAADESAAYKRAKADYFWLMKHDDAKGVYHNWVSLAERFSRIYTADPSGPLAPGCLLWTGRIFAGAYEQFKQKKDLDKASDALRRLINHFPDSNLADDAQLMIAELHIKHGDVKTAYLELLRVVVNYPNSDMAPEAKKRLDELERTLAPRYLAGEEPAPKGVARPTQEPTPPAGPDLSLAQVVELRHWSTPSYTRVVLNLDRSAPYTAKVHKAGRAADGSRQLRMDLSGVRLSGGIKVGAPQAGGLLEEVRARQLDAETVRVSLDVKELGSYKVFTLDNPFRVVIDCFADKGPSSVAKSSAKPSVKGKKRVPRGKARQEPSDLSLVKALGLGVRTVVIDPGHGGKDPGCVAGGLREKDITLDLAKRVAKRLRDQLGCRVLLTRDRDRTLSLEERTAIANTNDADLFVSIHVNAAPSQKLSGLETYFLNLASDEQSMMVAARENATTTRTIGDLQVILNDLMLNSKINESNRMARELHAGLVRRIRAKRGEVRDLGVKQAPFYVLIGAQMPSVLVEVGFITNPTERKLLATSAYRQHLADGVADGVVAYARGLKSGN</sequence>
<evidence type="ECO:0000256" key="5">
    <source>
        <dbReference type="SAM" id="SignalP"/>
    </source>
</evidence>
<feature type="region of interest" description="Disordered" evidence="4">
    <location>
        <begin position="182"/>
        <end position="201"/>
    </location>
</feature>
<dbReference type="Proteomes" id="UP000009047">
    <property type="component" value="Chromosome"/>
</dbReference>
<evidence type="ECO:0000313" key="7">
    <source>
        <dbReference type="EMBL" id="ADK84670.1"/>
    </source>
</evidence>
<evidence type="ECO:0000313" key="8">
    <source>
        <dbReference type="Proteomes" id="UP000009047"/>
    </source>
</evidence>
<dbReference type="InterPro" id="IPR018704">
    <property type="entry name" value="SecYEG/CpoB_TPR"/>
</dbReference>
<feature type="compositionally biased region" description="Low complexity" evidence="4">
    <location>
        <begin position="320"/>
        <end position="332"/>
    </location>
</feature>
<dbReference type="GO" id="GO:0030288">
    <property type="term" value="C:outer membrane-bounded periplasmic space"/>
    <property type="evidence" value="ECO:0007669"/>
    <property type="project" value="TreeGrafter"/>
</dbReference>
<dbReference type="FunFam" id="3.40.630.40:FF:000005">
    <property type="entry name" value="N-acetylmuramoyl-L-alanine amidase (AmiA)"/>
    <property type="match status" value="1"/>
</dbReference>
<dbReference type="eggNOG" id="COG0860">
    <property type="taxonomic scope" value="Bacteria"/>
</dbReference>
<gene>
    <name evidence="7" type="ordered locus">Deba_1302</name>
</gene>
<feature type="region of interest" description="Disordered" evidence="4">
    <location>
        <begin position="320"/>
        <end position="348"/>
    </location>
</feature>
<dbReference type="OrthoDB" id="9806267at2"/>
<dbReference type="SMART" id="SM00646">
    <property type="entry name" value="Ami_3"/>
    <property type="match status" value="1"/>
</dbReference>
<evidence type="ECO:0000259" key="6">
    <source>
        <dbReference type="SMART" id="SM00646"/>
    </source>
</evidence>
<dbReference type="GO" id="GO:0009253">
    <property type="term" value="P:peptidoglycan catabolic process"/>
    <property type="evidence" value="ECO:0007669"/>
    <property type="project" value="InterPro"/>
</dbReference>
<keyword evidence="8" id="KW-1185">Reference proteome</keyword>
<name>E1QGH7_DESB2</name>
<dbReference type="eggNOG" id="COG1729">
    <property type="taxonomic scope" value="Bacteria"/>
</dbReference>
<reference evidence="7 8" key="1">
    <citation type="journal article" date="2010" name="Stand. Genomic Sci.">
        <title>Complete genome sequence of Desulfarculus baarsii type strain (2st14).</title>
        <authorList>
            <person name="Sun H."/>
            <person name="Spring S."/>
            <person name="Lapidus A."/>
            <person name="Davenport K."/>
            <person name="Del Rio T.G."/>
            <person name="Tice H."/>
            <person name="Nolan M."/>
            <person name="Copeland A."/>
            <person name="Cheng J.F."/>
            <person name="Lucas S."/>
            <person name="Tapia R."/>
            <person name="Goodwin L."/>
            <person name="Pitluck S."/>
            <person name="Ivanova N."/>
            <person name="Pagani I."/>
            <person name="Mavromatis K."/>
            <person name="Ovchinnikova G."/>
            <person name="Pati A."/>
            <person name="Chen A."/>
            <person name="Palaniappan K."/>
            <person name="Hauser L."/>
            <person name="Chang Y.J."/>
            <person name="Jeffries C.D."/>
            <person name="Detter J.C."/>
            <person name="Han C."/>
            <person name="Rohde M."/>
            <person name="Brambilla E."/>
            <person name="Goker M."/>
            <person name="Woyke T."/>
            <person name="Bristow J."/>
            <person name="Eisen J.A."/>
            <person name="Markowitz V."/>
            <person name="Hugenholtz P."/>
            <person name="Kyrpides N.C."/>
            <person name="Klenk H.P."/>
            <person name="Land M."/>
        </authorList>
    </citation>
    <scope>NUCLEOTIDE SEQUENCE [LARGE SCALE GENOMIC DNA]</scope>
    <source>
        <strain evidence="8">ATCC 33931 / DSM 2075 / LMG 7858 / VKM B-1802 / 2st14</strain>
    </source>
</reference>
<protein>
    <recommendedName>
        <fullName evidence="2">N-acetylmuramoyl-L-alanine amidase</fullName>
        <ecNumber evidence="2">3.5.1.28</ecNumber>
    </recommendedName>
</protein>
<dbReference type="EC" id="3.5.1.28" evidence="2"/>
<dbReference type="Gene3D" id="1.25.40.10">
    <property type="entry name" value="Tetratricopeptide repeat domain"/>
    <property type="match status" value="1"/>
</dbReference>
<keyword evidence="5" id="KW-0732">Signal</keyword>
<evidence type="ECO:0000256" key="1">
    <source>
        <dbReference type="ARBA" id="ARBA00001561"/>
    </source>
</evidence>
<organism evidence="7 8">
    <name type="scientific">Desulfarculus baarsii (strain ATCC 33931 / DSM 2075 / LMG 7858 / VKM B-1802 / 2st14)</name>
    <dbReference type="NCBI Taxonomy" id="644282"/>
    <lineage>
        <taxon>Bacteria</taxon>
        <taxon>Pseudomonadati</taxon>
        <taxon>Thermodesulfobacteriota</taxon>
        <taxon>Desulfarculia</taxon>
        <taxon>Desulfarculales</taxon>
        <taxon>Desulfarculaceae</taxon>
        <taxon>Desulfarculus</taxon>
    </lineage>
</organism>
<dbReference type="PANTHER" id="PTHR30404">
    <property type="entry name" value="N-ACETYLMURAMOYL-L-ALANINE AMIDASE"/>
    <property type="match status" value="1"/>
</dbReference>
<accession>E1QGH7</accession>
<dbReference type="RefSeq" id="WP_013258123.1">
    <property type="nucleotide sequence ID" value="NC_014365.1"/>
</dbReference>
<feature type="signal peptide" evidence="5">
    <location>
        <begin position="1"/>
        <end position="31"/>
    </location>
</feature>
<dbReference type="GO" id="GO:0008745">
    <property type="term" value="F:N-acetylmuramoyl-L-alanine amidase activity"/>
    <property type="evidence" value="ECO:0007669"/>
    <property type="project" value="UniProtKB-EC"/>
</dbReference>
<evidence type="ECO:0000256" key="4">
    <source>
        <dbReference type="SAM" id="MobiDB-lite"/>
    </source>
</evidence>
<dbReference type="SUPFAM" id="SSF53187">
    <property type="entry name" value="Zn-dependent exopeptidases"/>
    <property type="match status" value="1"/>
</dbReference>
<evidence type="ECO:0000256" key="2">
    <source>
        <dbReference type="ARBA" id="ARBA00011901"/>
    </source>
</evidence>
<feature type="domain" description="MurNAc-LAA" evidence="6">
    <location>
        <begin position="423"/>
        <end position="574"/>
    </location>
</feature>